<keyword evidence="1" id="KW-0240">DNA-directed RNA polymerase</keyword>
<dbReference type="Pfam" id="PF12306">
    <property type="entry name" value="PixA"/>
    <property type="match status" value="1"/>
</dbReference>
<keyword evidence="1" id="KW-0804">Transcription</keyword>
<proteinExistence type="predicted"/>
<reference evidence="1 2" key="1">
    <citation type="submission" date="2019-09" db="EMBL/GenBank/DDBJ databases">
        <authorList>
            <person name="Depoorter E."/>
        </authorList>
    </citation>
    <scope>NUCLEOTIDE SEQUENCE [LARGE SCALE GENOMIC DNA]</scope>
    <source>
        <strain evidence="1">R-18109</strain>
    </source>
</reference>
<dbReference type="GO" id="GO:0000428">
    <property type="term" value="C:DNA-directed RNA polymerase complex"/>
    <property type="evidence" value="ECO:0007669"/>
    <property type="project" value="UniProtKB-KW"/>
</dbReference>
<dbReference type="RefSeq" id="WP_174953058.1">
    <property type="nucleotide sequence ID" value="NZ_CABVQH010000020.1"/>
</dbReference>
<gene>
    <name evidence="1" type="ORF">BLA18109_05156</name>
</gene>
<dbReference type="Proteomes" id="UP000494260">
    <property type="component" value="Unassembled WGS sequence"/>
</dbReference>
<protein>
    <submittedName>
        <fullName evidence="1">DNA-directed RNA polymerase subunit beta</fullName>
    </submittedName>
</protein>
<evidence type="ECO:0000313" key="2">
    <source>
        <dbReference type="Proteomes" id="UP000494260"/>
    </source>
</evidence>
<dbReference type="Gene3D" id="2.60.40.3910">
    <property type="entry name" value="Inclusion body protein"/>
    <property type="match status" value="1"/>
</dbReference>
<dbReference type="InterPro" id="IPR038712">
    <property type="entry name" value="PixA-like_sf"/>
</dbReference>
<organism evidence="1 2">
    <name type="scientific">Burkholderia lata (strain ATCC 17760 / DSM 23089 / LMG 22485 / NCIMB 9086 / R18194 / 383)</name>
    <dbReference type="NCBI Taxonomy" id="482957"/>
    <lineage>
        <taxon>Bacteria</taxon>
        <taxon>Pseudomonadati</taxon>
        <taxon>Pseudomonadota</taxon>
        <taxon>Betaproteobacteria</taxon>
        <taxon>Burkholderiales</taxon>
        <taxon>Burkholderiaceae</taxon>
        <taxon>Burkholderia</taxon>
        <taxon>Burkholderia cepacia complex</taxon>
    </lineage>
</organism>
<sequence>MYKGPSVDASIQEITLLAVINAEKVIQEANGRVSNIKSQPVQIGHNHQYLLCDDPYRPSENQGTWNIKFYAKKFDSVNFTGTTIHTNSRYAVIVYDIVHLGGDKVLDLRPEVGLTHRGYTLQRAAEPNPDTKDGLDAIHVPRSFSLFDTRVIGNGTESFWIRFALYTLESDGETQKFHSYYEWDPTITTLPL</sequence>
<dbReference type="InterPro" id="IPR021087">
    <property type="entry name" value="Uncharacterised_PixA/AidA"/>
</dbReference>
<dbReference type="EMBL" id="CABVQH010000020">
    <property type="protein sequence ID" value="VWD09993.1"/>
    <property type="molecule type" value="Genomic_DNA"/>
</dbReference>
<evidence type="ECO:0000313" key="1">
    <source>
        <dbReference type="EMBL" id="VWD09993.1"/>
    </source>
</evidence>
<dbReference type="AlphaFoldDB" id="A0A6P2XK95"/>
<accession>A0A6P2XK95</accession>
<name>A0A6P2XK95_BURL3</name>